<comment type="similarity">
    <text evidence="1">Belongs to the peptidase S58 family.</text>
</comment>
<evidence type="ECO:0000256" key="2">
    <source>
        <dbReference type="SAM" id="MobiDB-lite"/>
    </source>
</evidence>
<gene>
    <name evidence="3" type="ORF">ACFFN1_12600</name>
</gene>
<dbReference type="PANTHER" id="PTHR36512:SF3">
    <property type="entry name" value="BLR5678 PROTEIN"/>
    <property type="match status" value="1"/>
</dbReference>
<reference evidence="3 4" key="1">
    <citation type="submission" date="2024-09" db="EMBL/GenBank/DDBJ databases">
        <authorList>
            <person name="Sun Q."/>
            <person name="Mori K."/>
        </authorList>
    </citation>
    <scope>NUCLEOTIDE SEQUENCE [LARGE SCALE GENOMIC DNA]</scope>
    <source>
        <strain evidence="3 4">JCM 11683</strain>
    </source>
</reference>
<dbReference type="Gene3D" id="3.60.70.12">
    <property type="entry name" value="L-amino peptidase D-ALA esterase/amidase"/>
    <property type="match status" value="1"/>
</dbReference>
<comment type="caution">
    <text evidence="3">The sequence shown here is derived from an EMBL/GenBank/DDBJ whole genome shotgun (WGS) entry which is preliminary data.</text>
</comment>
<organism evidence="3 4">
    <name type="scientific">Brevibacterium otitidis</name>
    <dbReference type="NCBI Taxonomy" id="53364"/>
    <lineage>
        <taxon>Bacteria</taxon>
        <taxon>Bacillati</taxon>
        <taxon>Actinomycetota</taxon>
        <taxon>Actinomycetes</taxon>
        <taxon>Micrococcales</taxon>
        <taxon>Brevibacteriaceae</taxon>
        <taxon>Brevibacterium</taxon>
    </lineage>
</organism>
<feature type="compositionally biased region" description="Low complexity" evidence="2">
    <location>
        <begin position="244"/>
        <end position="265"/>
    </location>
</feature>
<proteinExistence type="inferred from homology"/>
<dbReference type="Proteomes" id="UP001589707">
    <property type="component" value="Unassembled WGS sequence"/>
</dbReference>
<evidence type="ECO:0000256" key="1">
    <source>
        <dbReference type="ARBA" id="ARBA00007068"/>
    </source>
</evidence>
<dbReference type="Pfam" id="PF03576">
    <property type="entry name" value="Peptidase_S58"/>
    <property type="match status" value="1"/>
</dbReference>
<name>A0ABV5X696_9MICO</name>
<dbReference type="InterPro" id="IPR005321">
    <property type="entry name" value="Peptidase_S58_DmpA"/>
</dbReference>
<feature type="region of interest" description="Disordered" evidence="2">
    <location>
        <begin position="244"/>
        <end position="269"/>
    </location>
</feature>
<accession>A0ABV5X696</accession>
<keyword evidence="4" id="KW-1185">Reference proteome</keyword>
<dbReference type="SUPFAM" id="SSF56266">
    <property type="entry name" value="DmpA/ArgJ-like"/>
    <property type="match status" value="1"/>
</dbReference>
<dbReference type="RefSeq" id="WP_376841130.1">
    <property type="nucleotide sequence ID" value="NZ_JBHMAU010000073.1"/>
</dbReference>
<protein>
    <submittedName>
        <fullName evidence="3">P1 family peptidase</fullName>
    </submittedName>
</protein>
<dbReference type="PANTHER" id="PTHR36512">
    <property type="entry name" value="D-AMINOPEPTIDASE"/>
    <property type="match status" value="1"/>
</dbReference>
<dbReference type="InterPro" id="IPR016117">
    <property type="entry name" value="ArgJ-like_dom_sf"/>
</dbReference>
<evidence type="ECO:0000313" key="3">
    <source>
        <dbReference type="EMBL" id="MFB9777227.1"/>
    </source>
</evidence>
<dbReference type="EMBL" id="JBHMAU010000073">
    <property type="protein sequence ID" value="MFB9777227.1"/>
    <property type="molecule type" value="Genomic_DNA"/>
</dbReference>
<sequence length="416" mass="39443">MAVLRRGRGILEIAGIEIGHAGHVDAEAGALTGTTMFVVPVGTVGGVDVRGGGPASHETELMAPGTLQSGPDAIVLSGGSAYGLVTASGVQAALAVAGRGFPAPGLPGVTVPLVPAASIFDLGRGGAPCLPPTLETGGAAFAARTAGPEAVVRGSVGGGLGAWTGRGLLRGGLGSAVIDTDTGHRVAAIVVANPMGTVISAAGRLHAAEVLAGYGIELPADATPELAERFAAVAAAAEQAAGGAGGDAAADRAGPGSAPGDAPGAGAPGAGSLNTTIAAVVTDAQLDAAQVHRLAQSAHAGLARAIHPSHTLFDGDTVFALATGATAVGSAGTPAGDAQAGAGHAQAGAGHAQASTTADPMVLAQLSIAAADALSAAIVDAVISAADYADGPPTPASPPPLQAVCPQLAAAWNAVD</sequence>
<evidence type="ECO:0000313" key="4">
    <source>
        <dbReference type="Proteomes" id="UP001589707"/>
    </source>
</evidence>